<dbReference type="SUPFAM" id="SSF53756">
    <property type="entry name" value="UDP-Glycosyltransferase/glycogen phosphorylase"/>
    <property type="match status" value="1"/>
</dbReference>
<dbReference type="Proteomes" id="UP001589891">
    <property type="component" value="Unassembled WGS sequence"/>
</dbReference>
<dbReference type="InterPro" id="IPR028098">
    <property type="entry name" value="Glyco_trans_4-like_N"/>
</dbReference>
<dbReference type="InterPro" id="IPR001296">
    <property type="entry name" value="Glyco_trans_1"/>
</dbReference>
<dbReference type="RefSeq" id="WP_376942759.1">
    <property type="nucleotide sequence ID" value="NZ_CP171449.1"/>
</dbReference>
<accession>A0ABV6SGG6</accession>
<evidence type="ECO:0000313" key="3">
    <source>
        <dbReference type="EMBL" id="MFC0708621.1"/>
    </source>
</evidence>
<protein>
    <submittedName>
        <fullName evidence="3">Glycosyltransferase family 4 protein</fullName>
    </submittedName>
</protein>
<dbReference type="Gene3D" id="3.40.50.2000">
    <property type="entry name" value="Glycogen Phosphorylase B"/>
    <property type="match status" value="2"/>
</dbReference>
<feature type="domain" description="Glycosyl transferase family 1" evidence="1">
    <location>
        <begin position="164"/>
        <end position="311"/>
    </location>
</feature>
<evidence type="ECO:0000259" key="1">
    <source>
        <dbReference type="Pfam" id="PF00534"/>
    </source>
</evidence>
<dbReference type="CDD" id="cd03802">
    <property type="entry name" value="GT4_AviGT4-like"/>
    <property type="match status" value="1"/>
</dbReference>
<dbReference type="EMBL" id="JBHLSS010000021">
    <property type="protein sequence ID" value="MFC0708621.1"/>
    <property type="molecule type" value="Genomic_DNA"/>
</dbReference>
<comment type="caution">
    <text evidence="3">The sequence shown here is derived from an EMBL/GenBank/DDBJ whole genome shotgun (WGS) entry which is preliminary data.</text>
</comment>
<dbReference type="PANTHER" id="PTHR12526:SF595">
    <property type="entry name" value="BLL5217 PROTEIN"/>
    <property type="match status" value="1"/>
</dbReference>
<sequence length="360" mass="40171">MKIAQIAPLYEAVPPRLYGGTERLIAHLTQALIDLGHEVTLFASADSHTDARLVAMRKQALRLDPAPLKSDLASHLILLQEVQRHADAFDVLHFHTDLLHFPFFEEMAGRTLTTVHGRLDIKDLPEAYRRWKAFPLASISKDQRRPLPFAHWHGTVHHGIDDARFHYHEALEDGYLAFLGRISPEKRPDRAIAIAIRAGLPLKMAAKVDTADREYFEQRIRPLLDHPLIEFLGEISDADKVEFLGNASALLFPIDWPEPFGLVMIEAMACGTPVVAWRCGAVPEVVEQGVSGLIVDNDEQAVAAVHQALALDRRGVRAAFERRFSSRIMASAYVDLYRRLPAFADRSPATAVLMPGGTNP</sequence>
<feature type="domain" description="Glycosyltransferase subfamily 4-like N-terminal" evidence="2">
    <location>
        <begin position="18"/>
        <end position="131"/>
    </location>
</feature>
<gene>
    <name evidence="3" type="ORF">ACFFGX_03100</name>
</gene>
<proteinExistence type="predicted"/>
<reference evidence="3 4" key="1">
    <citation type="submission" date="2024-09" db="EMBL/GenBank/DDBJ databases">
        <authorList>
            <person name="Sun Q."/>
            <person name="Mori K."/>
        </authorList>
    </citation>
    <scope>NUCLEOTIDE SEQUENCE [LARGE SCALE GENOMIC DNA]</scope>
    <source>
        <strain evidence="3 4">NCAIM B.01794</strain>
    </source>
</reference>
<dbReference type="Pfam" id="PF00534">
    <property type="entry name" value="Glycos_transf_1"/>
    <property type="match status" value="1"/>
</dbReference>
<evidence type="ECO:0000259" key="2">
    <source>
        <dbReference type="Pfam" id="PF13439"/>
    </source>
</evidence>
<organism evidence="3 4">
    <name type="scientific">Azorhizophilus paspali</name>
    <name type="common">Azotobacter paspali</name>
    <dbReference type="NCBI Taxonomy" id="69963"/>
    <lineage>
        <taxon>Bacteria</taxon>
        <taxon>Pseudomonadati</taxon>
        <taxon>Pseudomonadota</taxon>
        <taxon>Gammaproteobacteria</taxon>
        <taxon>Pseudomonadales</taxon>
        <taxon>Pseudomonadaceae</taxon>
        <taxon>Azorhizophilus</taxon>
    </lineage>
</organism>
<name>A0ABV6SGG6_AZOPA</name>
<keyword evidence="4" id="KW-1185">Reference proteome</keyword>
<dbReference type="Pfam" id="PF13439">
    <property type="entry name" value="Glyco_transf_4"/>
    <property type="match status" value="1"/>
</dbReference>
<evidence type="ECO:0000313" key="4">
    <source>
        <dbReference type="Proteomes" id="UP001589891"/>
    </source>
</evidence>
<dbReference type="PANTHER" id="PTHR12526">
    <property type="entry name" value="GLYCOSYLTRANSFERASE"/>
    <property type="match status" value="1"/>
</dbReference>